<dbReference type="RefSeq" id="WP_007461488.1">
    <property type="nucleotide sequence ID" value="NZ_AMZO01000001.1"/>
</dbReference>
<dbReference type="AlphaFoldDB" id="L8JKF8"/>
<dbReference type="PANTHER" id="PTHR30383">
    <property type="entry name" value="THIOESTERASE 1/PROTEASE 1/LYSOPHOSPHOLIPASE L1"/>
    <property type="match status" value="1"/>
</dbReference>
<dbReference type="Pfam" id="PF13472">
    <property type="entry name" value="Lipase_GDSL_2"/>
    <property type="match status" value="1"/>
</dbReference>
<name>L8JKF8_9GAMM</name>
<evidence type="ECO:0000259" key="1">
    <source>
        <dbReference type="Pfam" id="PF13472"/>
    </source>
</evidence>
<comment type="caution">
    <text evidence="2">The sequence shown here is derived from an EMBL/GenBank/DDBJ whole genome shotgun (WGS) entry which is preliminary data.</text>
</comment>
<evidence type="ECO:0000313" key="3">
    <source>
        <dbReference type="Proteomes" id="UP000011134"/>
    </source>
</evidence>
<dbReference type="InterPro" id="IPR051532">
    <property type="entry name" value="Ester_Hydrolysis_Enzymes"/>
</dbReference>
<dbReference type="EMBL" id="AMZO01000001">
    <property type="protein sequence ID" value="ELR67917.1"/>
    <property type="molecule type" value="Genomic_DNA"/>
</dbReference>
<organism evidence="2 3">
    <name type="scientific">Photobacterium marinum</name>
    <dbReference type="NCBI Taxonomy" id="1056511"/>
    <lineage>
        <taxon>Bacteria</taxon>
        <taxon>Pseudomonadati</taxon>
        <taxon>Pseudomonadota</taxon>
        <taxon>Gammaproteobacteria</taxon>
        <taxon>Vibrionales</taxon>
        <taxon>Vibrionaceae</taxon>
        <taxon>Photobacterium</taxon>
    </lineage>
</organism>
<dbReference type="CDD" id="cd01836">
    <property type="entry name" value="FeeA_FeeB_like"/>
    <property type="match status" value="1"/>
</dbReference>
<feature type="domain" description="SGNH hydrolase-type esterase" evidence="1">
    <location>
        <begin position="49"/>
        <end position="219"/>
    </location>
</feature>
<proteinExistence type="predicted"/>
<gene>
    <name evidence="2" type="ORF">C942_00225</name>
</gene>
<sequence length="235" mass="26700">MIHQLALLLMAPVFVAQGEYVKRSTPKLEEAMGPRSGTCGKGKKLRLLLLGDSAAAGVGVQYQSQALSGHLANELSDYFRLKWHLVAKSGMTTRAMSQQLVYHPREPYDIVVLSLGVNDIAQPISSMKWVEQQKMLVNQLRHRFSCKQIILTKIPPIERFPALPSPLRWYMGNKAKSFNQRLTYWVNKEHDCDLIDLNHKLEPHHMAIDGFHPGEAVYQCWGEAIASVIKARWRD</sequence>
<keyword evidence="3" id="KW-1185">Reference proteome</keyword>
<reference evidence="2 3" key="1">
    <citation type="submission" date="2012-12" db="EMBL/GenBank/DDBJ databases">
        <title>Genome Assembly of Photobacterium sp. AK15.</title>
        <authorList>
            <person name="Khatri I."/>
            <person name="Vaidya B."/>
            <person name="Srinivas T.N.R."/>
            <person name="Subramanian S."/>
            <person name="Pinnaka A."/>
        </authorList>
    </citation>
    <scope>NUCLEOTIDE SEQUENCE [LARGE SCALE GENOMIC DNA]</scope>
    <source>
        <strain evidence="2 3">AK15</strain>
    </source>
</reference>
<dbReference type="InterPro" id="IPR036514">
    <property type="entry name" value="SGNH_hydro_sf"/>
</dbReference>
<dbReference type="GO" id="GO:0004622">
    <property type="term" value="F:phosphatidylcholine lysophospholipase activity"/>
    <property type="evidence" value="ECO:0007669"/>
    <property type="project" value="TreeGrafter"/>
</dbReference>
<dbReference type="PATRIC" id="fig|1056511.3.peg.229"/>
<dbReference type="Gene3D" id="3.40.50.1110">
    <property type="entry name" value="SGNH hydrolase"/>
    <property type="match status" value="1"/>
</dbReference>
<protein>
    <submittedName>
        <fullName evidence="2">Lysophospholipase L1</fullName>
    </submittedName>
</protein>
<dbReference type="SUPFAM" id="SSF52266">
    <property type="entry name" value="SGNH hydrolase"/>
    <property type="match status" value="1"/>
</dbReference>
<evidence type="ECO:0000313" key="2">
    <source>
        <dbReference type="EMBL" id="ELR67917.1"/>
    </source>
</evidence>
<dbReference type="Proteomes" id="UP000011134">
    <property type="component" value="Unassembled WGS sequence"/>
</dbReference>
<dbReference type="InterPro" id="IPR013830">
    <property type="entry name" value="SGNH_hydro"/>
</dbReference>
<dbReference type="OrthoDB" id="9804395at2"/>
<dbReference type="PANTHER" id="PTHR30383:SF24">
    <property type="entry name" value="THIOESTERASE 1_PROTEASE 1_LYSOPHOSPHOLIPASE L1"/>
    <property type="match status" value="1"/>
</dbReference>
<accession>L8JKF8</accession>